<name>A0A1V4SR93_RUMHU</name>
<dbReference type="Gene3D" id="3.30.70.20">
    <property type="match status" value="1"/>
</dbReference>
<dbReference type="GO" id="GO:0046872">
    <property type="term" value="F:metal ion binding"/>
    <property type="evidence" value="ECO:0007669"/>
    <property type="project" value="UniProtKB-KW"/>
</dbReference>
<evidence type="ECO:0000256" key="1">
    <source>
        <dbReference type="ARBA" id="ARBA00001966"/>
    </source>
</evidence>
<dbReference type="PANTHER" id="PTHR43724:SF1">
    <property type="entry name" value="PYRUVATE SYNTHASE SUBUNIT PORD"/>
    <property type="match status" value="1"/>
</dbReference>
<dbReference type="PROSITE" id="PS51379">
    <property type="entry name" value="4FE4S_FER_2"/>
    <property type="match status" value="2"/>
</dbReference>
<evidence type="ECO:0000313" key="9">
    <source>
        <dbReference type="Proteomes" id="UP000191554"/>
    </source>
</evidence>
<dbReference type="Proteomes" id="UP000191554">
    <property type="component" value="Unassembled WGS sequence"/>
</dbReference>
<evidence type="ECO:0000256" key="6">
    <source>
        <dbReference type="ARBA" id="ARBA00023014"/>
    </source>
</evidence>
<dbReference type="PANTHER" id="PTHR43724">
    <property type="entry name" value="PYRUVATE SYNTHASE SUBUNIT PORD"/>
    <property type="match status" value="1"/>
</dbReference>
<dbReference type="InterPro" id="IPR017900">
    <property type="entry name" value="4Fe4S_Fe_S_CS"/>
</dbReference>
<dbReference type="EMBL" id="MZGX01000003">
    <property type="protein sequence ID" value="OPX45801.1"/>
    <property type="molecule type" value="Genomic_DNA"/>
</dbReference>
<evidence type="ECO:0000256" key="4">
    <source>
        <dbReference type="ARBA" id="ARBA00022737"/>
    </source>
</evidence>
<keyword evidence="4" id="KW-0677">Repeat</keyword>
<reference evidence="8 9" key="1">
    <citation type="submission" date="2017-03" db="EMBL/GenBank/DDBJ databases">
        <title>Genome sequence of Clostridium hungatei DSM 14427.</title>
        <authorList>
            <person name="Poehlein A."/>
            <person name="Daniel R."/>
        </authorList>
    </citation>
    <scope>NUCLEOTIDE SEQUENCE [LARGE SCALE GENOMIC DNA]</scope>
    <source>
        <strain evidence="8 9">DSM 14427</strain>
    </source>
</reference>
<keyword evidence="5" id="KW-0408">Iron</keyword>
<accession>A0A1V4SR93</accession>
<comment type="caution">
    <text evidence="8">The sequence shown here is derived from an EMBL/GenBank/DDBJ whole genome shotgun (WGS) entry which is preliminary data.</text>
</comment>
<evidence type="ECO:0000313" key="8">
    <source>
        <dbReference type="EMBL" id="OPX45801.1"/>
    </source>
</evidence>
<dbReference type="NCBIfam" id="TIGR02179">
    <property type="entry name" value="PorD_KorD"/>
    <property type="match status" value="1"/>
</dbReference>
<keyword evidence="9" id="KW-1185">Reference proteome</keyword>
<organism evidence="8 9">
    <name type="scientific">Ruminiclostridium hungatei</name>
    <name type="common">Clostridium hungatei</name>
    <dbReference type="NCBI Taxonomy" id="48256"/>
    <lineage>
        <taxon>Bacteria</taxon>
        <taxon>Bacillati</taxon>
        <taxon>Bacillota</taxon>
        <taxon>Clostridia</taxon>
        <taxon>Eubacteriales</taxon>
        <taxon>Oscillospiraceae</taxon>
        <taxon>Ruminiclostridium</taxon>
    </lineage>
</organism>
<dbReference type="AlphaFoldDB" id="A0A1V4SR93"/>
<dbReference type="InterPro" id="IPR017896">
    <property type="entry name" value="4Fe4S_Fe-S-bd"/>
</dbReference>
<dbReference type="STRING" id="48256.CLHUN_07390"/>
<keyword evidence="2" id="KW-0004">4Fe-4S</keyword>
<evidence type="ECO:0000256" key="5">
    <source>
        <dbReference type="ARBA" id="ARBA00023004"/>
    </source>
</evidence>
<evidence type="ECO:0000256" key="3">
    <source>
        <dbReference type="ARBA" id="ARBA00022723"/>
    </source>
</evidence>
<feature type="domain" description="4Fe-4S ferredoxin-type" evidence="7">
    <location>
        <begin position="42"/>
        <end position="71"/>
    </location>
</feature>
<dbReference type="SUPFAM" id="SSF54862">
    <property type="entry name" value="4Fe-4S ferredoxins"/>
    <property type="match status" value="1"/>
</dbReference>
<dbReference type="InterPro" id="IPR011898">
    <property type="entry name" value="PorD_KorD"/>
</dbReference>
<keyword evidence="3" id="KW-0479">Metal-binding</keyword>
<dbReference type="Pfam" id="PF14697">
    <property type="entry name" value="Fer4_21"/>
    <property type="match status" value="1"/>
</dbReference>
<feature type="domain" description="4Fe-4S ferredoxin-type" evidence="7">
    <location>
        <begin position="73"/>
        <end position="102"/>
    </location>
</feature>
<keyword evidence="8" id="KW-0670">Pyruvate</keyword>
<gene>
    <name evidence="8" type="primary">porD</name>
    <name evidence="8" type="ORF">CLHUN_07390</name>
</gene>
<dbReference type="GO" id="GO:0051539">
    <property type="term" value="F:4 iron, 4 sulfur cluster binding"/>
    <property type="evidence" value="ECO:0007669"/>
    <property type="project" value="UniProtKB-KW"/>
</dbReference>
<dbReference type="GO" id="GO:0016625">
    <property type="term" value="F:oxidoreductase activity, acting on the aldehyde or oxo group of donors, iron-sulfur protein as acceptor"/>
    <property type="evidence" value="ECO:0007669"/>
    <property type="project" value="InterPro"/>
</dbReference>
<evidence type="ECO:0000256" key="2">
    <source>
        <dbReference type="ARBA" id="ARBA00022485"/>
    </source>
</evidence>
<keyword evidence="6" id="KW-0411">Iron-sulfur</keyword>
<protein>
    <submittedName>
        <fullName evidence="8">Pyruvate synthase subunit PorD</fullName>
    </submittedName>
</protein>
<evidence type="ECO:0000259" key="7">
    <source>
        <dbReference type="PROSITE" id="PS51379"/>
    </source>
</evidence>
<proteinExistence type="predicted"/>
<dbReference type="PROSITE" id="PS00198">
    <property type="entry name" value="4FE4S_FER_1"/>
    <property type="match status" value="1"/>
</dbReference>
<sequence>MSCNKELKTVAPDVNWKDITKGGNIPWAGNAELFKTGDWRSMKPIWLEEKCKQCLLCYPVCPDTSILVNAEGKRVDFDFDHCKGCGVCVKVCPFKAIDFVEEK</sequence>
<dbReference type="OrthoDB" id="9794954at2"/>
<comment type="cofactor">
    <cofactor evidence="1">
        <name>[4Fe-4S] cluster</name>
        <dbReference type="ChEBI" id="CHEBI:49883"/>
    </cofactor>
</comment>
<dbReference type="RefSeq" id="WP_080063193.1">
    <property type="nucleotide sequence ID" value="NZ_MZGX01000003.1"/>
</dbReference>